<sequence length="245" mass="28465">MRQELGINLLVYKEKLDQGTAQSTLLKAIKDQGISLAEVRREYIKEASEFQAIAKEVSQNDMTLYYSVPEKIVEDKVPNKNLTTYLEEAKKMNIQNVKFNIGSLNEIDQAGAEELKDILSKYEMTYTIENDQTDENGTFACTKETLEQIRKYELPIGYTMDLGNWYWQKEDPEKSFKELKDQITIFHLKNIAFENEKPKTVMLEDGLIPWKKMIEVLGDKVKVLIEYPMDEEKIADQIETVKEAK</sequence>
<dbReference type="SUPFAM" id="SSF51658">
    <property type="entry name" value="Xylose isomerase-like"/>
    <property type="match status" value="1"/>
</dbReference>
<dbReference type="GO" id="GO:0016853">
    <property type="term" value="F:isomerase activity"/>
    <property type="evidence" value="ECO:0007669"/>
    <property type="project" value="UniProtKB-KW"/>
</dbReference>
<dbReference type="Pfam" id="PF01261">
    <property type="entry name" value="AP_endonuc_2"/>
    <property type="match status" value="1"/>
</dbReference>
<gene>
    <name evidence="2" type="ORF">AHLFYP4_02947</name>
</gene>
<accession>A0A6N2W6G0</accession>
<proteinExistence type="predicted"/>
<reference evidence="2" key="1">
    <citation type="submission" date="2019-11" db="EMBL/GenBank/DDBJ databases">
        <authorList>
            <person name="Feng L."/>
        </authorList>
    </citation>
    <scope>NUCLEOTIDE SEQUENCE</scope>
    <source>
        <strain evidence="2">AhadrusLFYP4</strain>
    </source>
</reference>
<dbReference type="EMBL" id="CACRSX010000065">
    <property type="protein sequence ID" value="VYT37810.1"/>
    <property type="molecule type" value="Genomic_DNA"/>
</dbReference>
<protein>
    <submittedName>
        <fullName evidence="2">Xylose isomerase-like TIM barrel</fullName>
    </submittedName>
</protein>
<dbReference type="AlphaFoldDB" id="A0A6N2W6G0"/>
<evidence type="ECO:0000259" key="1">
    <source>
        <dbReference type="Pfam" id="PF01261"/>
    </source>
</evidence>
<name>A0A6N2W6G0_ANAHA</name>
<dbReference type="InterPro" id="IPR036237">
    <property type="entry name" value="Xyl_isomerase-like_sf"/>
</dbReference>
<evidence type="ECO:0000313" key="2">
    <source>
        <dbReference type="EMBL" id="VYT37810.1"/>
    </source>
</evidence>
<dbReference type="InterPro" id="IPR013022">
    <property type="entry name" value="Xyl_isomerase-like_TIM-brl"/>
</dbReference>
<dbReference type="Gene3D" id="3.20.20.150">
    <property type="entry name" value="Divalent-metal-dependent TIM barrel enzymes"/>
    <property type="match status" value="1"/>
</dbReference>
<organism evidence="2">
    <name type="scientific">Anaerostipes hadrus</name>
    <dbReference type="NCBI Taxonomy" id="649756"/>
    <lineage>
        <taxon>Bacteria</taxon>
        <taxon>Bacillati</taxon>
        <taxon>Bacillota</taxon>
        <taxon>Clostridia</taxon>
        <taxon>Lachnospirales</taxon>
        <taxon>Lachnospiraceae</taxon>
        <taxon>Anaerostipes</taxon>
    </lineage>
</organism>
<keyword evidence="2" id="KW-0413">Isomerase</keyword>
<dbReference type="RefSeq" id="WP_156724444.1">
    <property type="nucleotide sequence ID" value="NZ_CACRSX010000065.1"/>
</dbReference>
<feature type="domain" description="Xylose isomerase-like TIM barrel" evidence="1">
    <location>
        <begin position="80"/>
        <end position="242"/>
    </location>
</feature>